<dbReference type="AlphaFoldDB" id="A0A101M5C8"/>
<reference evidence="1" key="1">
    <citation type="journal article" date="2015" name="Genome Biol. Evol.">
        <title>Organellar Genomes of White Spruce (Picea glauca): Assembly and Annotation.</title>
        <authorList>
            <person name="Jackman S.D."/>
            <person name="Warren R.L."/>
            <person name="Gibb E.A."/>
            <person name="Vandervalk B.P."/>
            <person name="Mohamadi H."/>
            <person name="Chu J."/>
            <person name="Raymond A."/>
            <person name="Pleasance S."/>
            <person name="Coope R."/>
            <person name="Wildung M.R."/>
            <person name="Ritland C.E."/>
            <person name="Bousquet J."/>
            <person name="Jones S.J."/>
            <person name="Bohlmann J."/>
            <person name="Birol I."/>
        </authorList>
    </citation>
    <scope>NUCLEOTIDE SEQUENCE [LARGE SCALE GENOMIC DNA]</scope>
    <source>
        <tissue evidence="1">Flushing bud</tissue>
    </source>
</reference>
<dbReference type="EMBL" id="LKAM01000001">
    <property type="protein sequence ID" value="KUM51174.1"/>
    <property type="molecule type" value="Genomic_DNA"/>
</dbReference>
<proteinExistence type="predicted"/>
<keyword evidence="1" id="KW-0496">Mitochondrion</keyword>
<accession>A0A101M5C8</accession>
<comment type="caution">
    <text evidence="1">The sequence shown here is derived from an EMBL/GenBank/DDBJ whole genome shotgun (WGS) entry which is preliminary data.</text>
</comment>
<sequence>MPVLNAPTQYQELMPGVNAGTQCSYSIQECRSQELMQSMPGVDFLLSGCEPMEDAFF</sequence>
<name>A0A101M5C8_PICGL</name>
<organism evidence="1">
    <name type="scientific">Picea glauca</name>
    <name type="common">White spruce</name>
    <name type="synonym">Pinus glauca</name>
    <dbReference type="NCBI Taxonomy" id="3330"/>
    <lineage>
        <taxon>Eukaryota</taxon>
        <taxon>Viridiplantae</taxon>
        <taxon>Streptophyta</taxon>
        <taxon>Embryophyta</taxon>
        <taxon>Tracheophyta</taxon>
        <taxon>Spermatophyta</taxon>
        <taxon>Pinopsida</taxon>
        <taxon>Pinidae</taxon>
        <taxon>Conifers I</taxon>
        <taxon>Pinales</taxon>
        <taxon>Pinaceae</taxon>
        <taxon>Picea</taxon>
    </lineage>
</organism>
<geneLocation type="mitochondrion" evidence="1"/>
<gene>
    <name evidence="1" type="ORF">ABT39_MTgene1020</name>
</gene>
<protein>
    <submittedName>
        <fullName evidence="1">Uncharacterized protein</fullName>
    </submittedName>
</protein>
<evidence type="ECO:0000313" key="1">
    <source>
        <dbReference type="EMBL" id="KUM51174.1"/>
    </source>
</evidence>